<proteinExistence type="predicted"/>
<accession>A0A2P2QX44</accession>
<sequence length="67" mass="7767">MPSTIGSRQQRTPSKWQSGMPIALDFSLQHFPKIAYQVRQKPSCLYCCLNFLHCNQLQPLEEELEAE</sequence>
<organism evidence="1">
    <name type="scientific">Rhizophora mucronata</name>
    <name type="common">Asiatic mangrove</name>
    <dbReference type="NCBI Taxonomy" id="61149"/>
    <lineage>
        <taxon>Eukaryota</taxon>
        <taxon>Viridiplantae</taxon>
        <taxon>Streptophyta</taxon>
        <taxon>Embryophyta</taxon>
        <taxon>Tracheophyta</taxon>
        <taxon>Spermatophyta</taxon>
        <taxon>Magnoliopsida</taxon>
        <taxon>eudicotyledons</taxon>
        <taxon>Gunneridae</taxon>
        <taxon>Pentapetalae</taxon>
        <taxon>rosids</taxon>
        <taxon>fabids</taxon>
        <taxon>Malpighiales</taxon>
        <taxon>Rhizophoraceae</taxon>
        <taxon>Rhizophora</taxon>
    </lineage>
</organism>
<evidence type="ECO:0000313" key="1">
    <source>
        <dbReference type="EMBL" id="MBX71517.1"/>
    </source>
</evidence>
<protein>
    <submittedName>
        <fullName evidence="1">Uncharacterized protein</fullName>
    </submittedName>
</protein>
<dbReference type="EMBL" id="GGEC01091033">
    <property type="protein sequence ID" value="MBX71517.1"/>
    <property type="molecule type" value="Transcribed_RNA"/>
</dbReference>
<name>A0A2P2QX44_RHIMU</name>
<dbReference type="AlphaFoldDB" id="A0A2P2QX44"/>
<reference evidence="1" key="1">
    <citation type="submission" date="2018-02" db="EMBL/GenBank/DDBJ databases">
        <title>Rhizophora mucronata_Transcriptome.</title>
        <authorList>
            <person name="Meera S.P."/>
            <person name="Sreeshan A."/>
            <person name="Augustine A."/>
        </authorList>
    </citation>
    <scope>NUCLEOTIDE SEQUENCE</scope>
    <source>
        <tissue evidence="1">Leaf</tissue>
    </source>
</reference>